<feature type="compositionally biased region" description="Low complexity" evidence="1">
    <location>
        <begin position="834"/>
        <end position="844"/>
    </location>
</feature>
<dbReference type="SUPFAM" id="SSF50156">
    <property type="entry name" value="PDZ domain-like"/>
    <property type="match status" value="1"/>
</dbReference>
<gene>
    <name evidence="3" type="ORF">NSK_004025</name>
</gene>
<feature type="region of interest" description="Disordered" evidence="1">
    <location>
        <begin position="810"/>
        <end position="879"/>
    </location>
</feature>
<feature type="compositionally biased region" description="Pro residues" evidence="1">
    <location>
        <begin position="814"/>
        <end position="833"/>
    </location>
</feature>
<accession>A0A4D9CZE5</accession>
<dbReference type="PROSITE" id="PS50106">
    <property type="entry name" value="PDZ"/>
    <property type="match status" value="1"/>
</dbReference>
<dbReference type="OrthoDB" id="193794at2759"/>
<reference evidence="3 4" key="1">
    <citation type="submission" date="2019-01" db="EMBL/GenBank/DDBJ databases">
        <title>Nuclear Genome Assembly of the Microalgal Biofuel strain Nannochloropsis salina CCMP1776.</title>
        <authorList>
            <person name="Hovde B."/>
        </authorList>
    </citation>
    <scope>NUCLEOTIDE SEQUENCE [LARGE SCALE GENOMIC DNA]</scope>
    <source>
        <strain evidence="3 4">CCMP1776</strain>
    </source>
</reference>
<sequence>MRVIVEDNDGVGGIAGRTRLLQQPRDFQGREEDAPMAEAVSPLHGKLRQHRWEKFTTRTDRGQEDIVTGRRSRAACVWEPGLVVKTPYGWGTLRRYRGGSKEGTLEVRLKWKAMCYIRPQDIQDRSVAPLGACLLTTAMAYLQPSALITRLRAAPGLEVEMVGGEGEEEGGGGRKEEGRRAVCVRYAPRSQEYHVRLVGGGGKGGEEGSGRGTGGGGGKSPVWMCTEEEVRCPKARVQPLLEAIVTCLMPLQGRGMEGRAVGAQERGPSRGEEAERKEEGREAPGKEEEGWSVWELPRLLGMTGVEGLSRFQELIWGPSSTPPSLPPSAVTCVPASNLPSRLSFLPLAAADTAMADVFEDLRHEWRVLSRLQDRFRQISAIQRLITATWSKSPLRSTEYTPPKVTSRKIVGAVPLTKGRNPPSRHIRRAVREKEASSRPQGLNRLRQRFDSLTQEPEFALLHREGVNILSRILTTSAVPAAQAKILFSAASARVMHHWSAPSNASSSPSSSSTSLTASFGLTVLAETEARVRKHASQAMALAQSLGRVAQKVGGKEGGKDVVTTAGNVRGLWNEMLGRGVTGQELDRMETALLFLLDSLEDRTFTPPYHPASVGSSPPSLPLPFPPPSLGKPLSDRLAEVTRLFHQGEVSLSRAASSLVRILEEEDGGKGGGEGEVTRMVDRLLEEGNSVLDKLATVKHHPSFRSLLLALEEKETQSPSNLLEDFFQYLQALDSDDIIQKMEKACFDSDARATLLDDIMDSILTFLLDYLPALSIPPLQGVTEDQGTEYTIADMHLKAFKLRKEDVHIHLAGVSPPPPSPSPLPPAPPLPAPSSPSSSPSFPSSVTRTHISPGARPQGSGEGGAREGGEEGEGEDQEPPLVIKIHNLSGDFPRLRWSYRRLFFPFVQVLHSYFSPSFHPHLAPCKRLIDSSLPPLAFPTTSQGEGLADAKILQGQIRLTFQLKRRRLALREEDGEGGKEGGREGAREEPVILLASSQVQLGRLDLRFQDVKGGLGWLYNLLASLFASSIKTYVLSTLLDLLDDHMTALLALLNHAVRSSWPLLSTLSGLDLASLPPYTEQDEAAVSRAARLAALRQSPETQLARAPLLDTGVDEGGREGGNEGWLLTLTITEPGPLGVRVDIYKDENTMESDPSFPPSSLPSSSSSTLCYGLIMTRTVTTTGAVAHALLALPPSAFPPLPPSVPPAPVTTLHQRVSLLSNAAWVGLNGKSLSHLTVTNIVPLVRRLPRPFTLHLRLPPPLSSAQDGLPPAFLPPSFALHVEGSQEGGKEGGREDKAPLPPYPTTTFTFSEPAAGIRFHTHPTLLEGSALQVAGFGRPSSLPPCAPPSLSPSLPSPAEVSGCVAIGDILMAVNNVPTLPLSLPQTTSLLHEPARPMTLALGKADPDLNLALRPALPGDTLELDLQVASFPAPSPPASLPPSLPPSLCVVTGFVPTAQGPLEASGLCQVGDKLLAVRGEAAKGREGGGEGGSKGGGFRTGVALLQALKEEDFPVALTFERRKCGGREEGGEGGREVFEVVIPKPPVTRWGVVFGASVSVGEGEEAGREGGREVWPVIKAFQRLPGPAQRSGKIKPGMVLVGVNGEGGEGGGEGRREGGREGDIVERVKRIRLPCTVTARDMDVWTQMMAWRPSG</sequence>
<feature type="region of interest" description="Disordered" evidence="1">
    <location>
        <begin position="196"/>
        <end position="221"/>
    </location>
</feature>
<dbReference type="InterPro" id="IPR001478">
    <property type="entry name" value="PDZ"/>
</dbReference>
<evidence type="ECO:0000313" key="4">
    <source>
        <dbReference type="Proteomes" id="UP000355283"/>
    </source>
</evidence>
<feature type="region of interest" description="Disordered" evidence="1">
    <location>
        <begin position="258"/>
        <end position="289"/>
    </location>
</feature>
<feature type="compositionally biased region" description="Basic and acidic residues" evidence="1">
    <location>
        <begin position="267"/>
        <end position="289"/>
    </location>
</feature>
<evidence type="ECO:0000259" key="2">
    <source>
        <dbReference type="PROSITE" id="PS50106"/>
    </source>
</evidence>
<dbReference type="Proteomes" id="UP000355283">
    <property type="component" value="Unassembled WGS sequence"/>
</dbReference>
<name>A0A4D9CZE5_9STRA</name>
<evidence type="ECO:0000313" key="3">
    <source>
        <dbReference type="EMBL" id="TFJ84560.1"/>
    </source>
</evidence>
<feature type="region of interest" description="Disordered" evidence="1">
    <location>
        <begin position="607"/>
        <end position="626"/>
    </location>
</feature>
<feature type="domain" description="PDZ" evidence="2">
    <location>
        <begin position="1354"/>
        <end position="1403"/>
    </location>
</feature>
<comment type="caution">
    <text evidence="3">The sequence shown here is derived from an EMBL/GenBank/DDBJ whole genome shotgun (WGS) entry which is preliminary data.</text>
</comment>
<feature type="compositionally biased region" description="Gly residues" evidence="1">
    <location>
        <begin position="210"/>
        <end position="219"/>
    </location>
</feature>
<proteinExistence type="predicted"/>
<dbReference type="PANTHER" id="PTHR48125:SF12">
    <property type="entry name" value="AT HOOK TRANSCRIPTION FACTOR FAMILY-RELATED"/>
    <property type="match status" value="1"/>
</dbReference>
<keyword evidence="4" id="KW-1185">Reference proteome</keyword>
<dbReference type="EMBL" id="SDOX01000018">
    <property type="protein sequence ID" value="TFJ84560.1"/>
    <property type="molecule type" value="Genomic_DNA"/>
</dbReference>
<dbReference type="InterPro" id="IPR036034">
    <property type="entry name" value="PDZ_sf"/>
</dbReference>
<evidence type="ECO:0000256" key="1">
    <source>
        <dbReference type="SAM" id="MobiDB-lite"/>
    </source>
</evidence>
<organism evidence="3 4">
    <name type="scientific">Nannochloropsis salina CCMP1776</name>
    <dbReference type="NCBI Taxonomy" id="1027361"/>
    <lineage>
        <taxon>Eukaryota</taxon>
        <taxon>Sar</taxon>
        <taxon>Stramenopiles</taxon>
        <taxon>Ochrophyta</taxon>
        <taxon>Eustigmatophyceae</taxon>
        <taxon>Eustigmatales</taxon>
        <taxon>Monodopsidaceae</taxon>
        <taxon>Microchloropsis</taxon>
        <taxon>Microchloropsis salina</taxon>
    </lineage>
</organism>
<dbReference type="PANTHER" id="PTHR48125">
    <property type="entry name" value="LP07818P1"/>
    <property type="match status" value="1"/>
</dbReference>
<protein>
    <recommendedName>
        <fullName evidence="2">PDZ domain-containing protein</fullName>
    </recommendedName>
</protein>